<sequence>MSDCSTESTTSSNSSFPPEGLDLRTFFISLHHPRRGASPPEKTNFNIPPSASTKEMNDLEANLPAGIYRDLLALVDDDKSVTPSSSLTSESPPPESDSDEEYGPPPGLPPPYRGFRGTVNYSAVISSFVDYKEPLERRYNTLFPPLLRFPWYVEPTPWGAATIHPAPWYEHLEVAGGVSPADDSWFTERGRDIVHGHRWDEDNLVELVQYIFWKGAEPCRSDPLSVALLASKIHGQFKIIEDEQNAGLFTWMIQECVKGYCAAFWDAQNKESAIRYTRDAGCYSPAYIHCANRSVVFAGFLKSCNVIDDETVLHCLWLLLSQITAVEHLAVIMALIQCSGVYYRADTRPGYLMVSMYRFIRNLLMKVNQRLANNPQVRPVLEAIIQLVALQSGLDVDSLLQQSLHIS</sequence>
<evidence type="ECO:0000256" key="1">
    <source>
        <dbReference type="SAM" id="MobiDB-lite"/>
    </source>
</evidence>
<name>A0AA38P5G9_9AGAR</name>
<dbReference type="Proteomes" id="UP001163846">
    <property type="component" value="Unassembled WGS sequence"/>
</dbReference>
<reference evidence="2" key="1">
    <citation type="submission" date="2022-08" db="EMBL/GenBank/DDBJ databases">
        <authorList>
            <consortium name="DOE Joint Genome Institute"/>
            <person name="Min B."/>
            <person name="Riley R."/>
            <person name="Sierra-Patev S."/>
            <person name="Naranjo-Ortiz M."/>
            <person name="Looney B."/>
            <person name="Konkel Z."/>
            <person name="Slot J.C."/>
            <person name="Sakamoto Y."/>
            <person name="Steenwyk J.L."/>
            <person name="Rokas A."/>
            <person name="Carro J."/>
            <person name="Camarero S."/>
            <person name="Ferreira P."/>
            <person name="Molpeceres G."/>
            <person name="Ruiz-Duenas F.J."/>
            <person name="Serrano A."/>
            <person name="Henrissat B."/>
            <person name="Drula E."/>
            <person name="Hughes K.W."/>
            <person name="Mata J.L."/>
            <person name="Ishikawa N.K."/>
            <person name="Vargas-Isla R."/>
            <person name="Ushijima S."/>
            <person name="Smith C.A."/>
            <person name="Ahrendt S."/>
            <person name="Andreopoulos W."/>
            <person name="He G."/>
            <person name="Labutti K."/>
            <person name="Lipzen A."/>
            <person name="Ng V."/>
            <person name="Sandor L."/>
            <person name="Barry K."/>
            <person name="Martinez A.T."/>
            <person name="Xiao Y."/>
            <person name="Gibbons J.G."/>
            <person name="Terashima K."/>
            <person name="Hibbett D.S."/>
            <person name="Grigoriev I.V."/>
        </authorList>
    </citation>
    <scope>NUCLEOTIDE SEQUENCE</scope>
    <source>
        <strain evidence="2">TFB9207</strain>
    </source>
</reference>
<evidence type="ECO:0000313" key="3">
    <source>
        <dbReference type="Proteomes" id="UP001163846"/>
    </source>
</evidence>
<dbReference type="InterPro" id="IPR016024">
    <property type="entry name" value="ARM-type_fold"/>
</dbReference>
<gene>
    <name evidence="2" type="ORF">F5878DRAFT_255665</name>
</gene>
<accession>A0AA38P5G9</accession>
<dbReference type="AlphaFoldDB" id="A0AA38P5G9"/>
<organism evidence="2 3">
    <name type="scientific">Lentinula raphanica</name>
    <dbReference type="NCBI Taxonomy" id="153919"/>
    <lineage>
        <taxon>Eukaryota</taxon>
        <taxon>Fungi</taxon>
        <taxon>Dikarya</taxon>
        <taxon>Basidiomycota</taxon>
        <taxon>Agaricomycotina</taxon>
        <taxon>Agaricomycetes</taxon>
        <taxon>Agaricomycetidae</taxon>
        <taxon>Agaricales</taxon>
        <taxon>Marasmiineae</taxon>
        <taxon>Omphalotaceae</taxon>
        <taxon>Lentinula</taxon>
    </lineage>
</organism>
<feature type="region of interest" description="Disordered" evidence="1">
    <location>
        <begin position="1"/>
        <end position="20"/>
    </location>
</feature>
<feature type="region of interest" description="Disordered" evidence="1">
    <location>
        <begin position="79"/>
        <end position="113"/>
    </location>
</feature>
<comment type="caution">
    <text evidence="2">The sequence shown here is derived from an EMBL/GenBank/DDBJ whole genome shotgun (WGS) entry which is preliminary data.</text>
</comment>
<feature type="compositionally biased region" description="Polar residues" evidence="1">
    <location>
        <begin position="41"/>
        <end position="53"/>
    </location>
</feature>
<feature type="compositionally biased region" description="Low complexity" evidence="1">
    <location>
        <begin position="1"/>
        <end position="15"/>
    </location>
</feature>
<dbReference type="SUPFAM" id="SSF48371">
    <property type="entry name" value="ARM repeat"/>
    <property type="match status" value="1"/>
</dbReference>
<evidence type="ECO:0000313" key="2">
    <source>
        <dbReference type="EMBL" id="KAJ3836546.1"/>
    </source>
</evidence>
<feature type="compositionally biased region" description="Pro residues" evidence="1">
    <location>
        <begin position="103"/>
        <end position="112"/>
    </location>
</feature>
<proteinExistence type="predicted"/>
<protein>
    <submittedName>
        <fullName evidence="2">Uncharacterized protein</fullName>
    </submittedName>
</protein>
<keyword evidence="3" id="KW-1185">Reference proteome</keyword>
<dbReference type="EMBL" id="MU806312">
    <property type="protein sequence ID" value="KAJ3836546.1"/>
    <property type="molecule type" value="Genomic_DNA"/>
</dbReference>
<feature type="region of interest" description="Disordered" evidence="1">
    <location>
        <begin position="32"/>
        <end position="53"/>
    </location>
</feature>